<dbReference type="Pfam" id="PF00550">
    <property type="entry name" value="PP-binding"/>
    <property type="match status" value="1"/>
</dbReference>
<dbReference type="GO" id="GO:0005737">
    <property type="term" value="C:cytoplasm"/>
    <property type="evidence" value="ECO:0007669"/>
    <property type="project" value="TreeGrafter"/>
</dbReference>
<gene>
    <name evidence="4" type="ORF">ETD85_09960</name>
</gene>
<proteinExistence type="predicted"/>
<dbReference type="InterPro" id="IPR042099">
    <property type="entry name" value="ANL_N_sf"/>
</dbReference>
<dbReference type="InterPro" id="IPR036736">
    <property type="entry name" value="ACP-like_sf"/>
</dbReference>
<dbReference type="SUPFAM" id="SSF52777">
    <property type="entry name" value="CoA-dependent acyltransferases"/>
    <property type="match status" value="2"/>
</dbReference>
<sequence length="994" mass="105121">MNTDNAADALLHVIASVLERPAEEIAARLDESFVGLGATSLDAMEVVDRAEEELRLSIEMGQLLGLAPLSNVLAACLPVAPPAPAAPGGRQGVLPEQEGFLSAERLLGTAINQVSSAELIGPVSLERLAASVRWLVARHEALRSVFTETPEGYVRHVLPADAAQDAAIVHLDAPAASDGDPIRAVHARLTGGTGGPLEAGRPPVAFVLTRLAEQRHLLSLVISRALADGWSAGLLWQELIAHYQGDADPRPAPGLDGLTRRWQDLLGSGRLDELTRARVGQLADYPTIVELPADRPRPADFDFRGDRLEFALDEETRAGVERIATRARITHTGVLLAAWQLVVARRCGLSKFMIGVGVSRRAQASGLQVIAPCVSLVPVRCEITDEEPVERYLERTAAAVAEGATYVDVPISDISRGIPGGRAMADRRRTPLMQVTFLSQEVFLPDEQQAGEVLVRYHDAFSGMIAADAGLSVLRWGETPRLALDYATSVFGADEARGLAESFHATLRELSREYYRPLAGVRTVSGGQRRQLSRWREGGPVDSHGGLWQLFEQRARTQPDSAAVRDGDRELSYGRLLLDAETCSARLAARGVRANDLVLVALPRPVDEIVAVLAVVRLGAAFVLTAPSSAALLATDLRPAAVVSTPSGLPAPDGHRQPSGAVPTPAPADPERVACAIVTDEAHNGVRLPHRAIIALVRGDGAVRRNDRVARRSPPGSAAAVWEIFAPLAAGATIQLAGDPGPTCMVVTAPAFAEPAAFDGVRQVVVAGEPPAPAAVRAVLGRHPKLAISTWYGPHGHPVVTLGPEPAPLGRPVRGSGIVLLDESGGLVPPGAVGELCSVGDGVPVDCLGGAVATKAAFGRHQGLRYHRSGTLARWAASGRLHLLGPREEQVVVHGHRIDLGEIRDRLRACPGVAEAVVGAVDGDRLMAAVILADPHATGPSDPIDVLAGFAATGLPRYMLPSLWAIVPAIPMTPSGRYDLRTLAPLAVSRDQIR</sequence>
<evidence type="ECO:0000313" key="4">
    <source>
        <dbReference type="EMBL" id="TMR36713.1"/>
    </source>
</evidence>
<dbReference type="SUPFAM" id="SSF56801">
    <property type="entry name" value="Acetyl-CoA synthetase-like"/>
    <property type="match status" value="1"/>
</dbReference>
<comment type="caution">
    <text evidence="4">The sequence shown here is derived from an EMBL/GenBank/DDBJ whole genome shotgun (WGS) entry which is preliminary data.</text>
</comment>
<dbReference type="OrthoDB" id="9778690at2"/>
<dbReference type="Proteomes" id="UP000306628">
    <property type="component" value="Unassembled WGS sequence"/>
</dbReference>
<dbReference type="AlphaFoldDB" id="A0A5S4GUU8"/>
<dbReference type="InterPro" id="IPR001242">
    <property type="entry name" value="Condensation_dom"/>
</dbReference>
<dbReference type="PANTHER" id="PTHR45527">
    <property type="entry name" value="NONRIBOSOMAL PEPTIDE SYNTHETASE"/>
    <property type="match status" value="1"/>
</dbReference>
<keyword evidence="5" id="KW-1185">Reference proteome</keyword>
<dbReference type="Gene3D" id="3.30.300.30">
    <property type="match status" value="1"/>
</dbReference>
<dbReference type="SUPFAM" id="SSF47336">
    <property type="entry name" value="ACP-like"/>
    <property type="match status" value="1"/>
</dbReference>
<dbReference type="InterPro" id="IPR023213">
    <property type="entry name" value="CAT-like_dom_sf"/>
</dbReference>
<feature type="domain" description="Carrier" evidence="3">
    <location>
        <begin position="1"/>
        <end position="80"/>
    </location>
</feature>
<accession>A0A5S4GUU8</accession>
<dbReference type="InterPro" id="IPR045851">
    <property type="entry name" value="AMP-bd_C_sf"/>
</dbReference>
<protein>
    <recommendedName>
        <fullName evidence="3">Carrier domain-containing protein</fullName>
    </recommendedName>
</protein>
<dbReference type="InterPro" id="IPR000873">
    <property type="entry name" value="AMP-dep_synth/lig_dom"/>
</dbReference>
<dbReference type="GO" id="GO:0003824">
    <property type="term" value="F:catalytic activity"/>
    <property type="evidence" value="ECO:0007669"/>
    <property type="project" value="InterPro"/>
</dbReference>
<feature type="region of interest" description="Disordered" evidence="2">
    <location>
        <begin position="645"/>
        <end position="668"/>
    </location>
</feature>
<dbReference type="EMBL" id="VCKX01000022">
    <property type="protein sequence ID" value="TMR36713.1"/>
    <property type="molecule type" value="Genomic_DNA"/>
</dbReference>
<dbReference type="GO" id="GO:0043041">
    <property type="term" value="P:amino acid activation for nonribosomal peptide biosynthetic process"/>
    <property type="evidence" value="ECO:0007669"/>
    <property type="project" value="TreeGrafter"/>
</dbReference>
<reference evidence="4 5" key="1">
    <citation type="submission" date="2019-05" db="EMBL/GenBank/DDBJ databases">
        <title>Draft genome sequence of Nonomuraea zeae DSM 100528.</title>
        <authorList>
            <person name="Saricaoglu S."/>
            <person name="Isik K."/>
        </authorList>
    </citation>
    <scope>NUCLEOTIDE SEQUENCE [LARGE SCALE GENOMIC DNA]</scope>
    <source>
        <strain evidence="4 5">DSM 100528</strain>
    </source>
</reference>
<organism evidence="4 5">
    <name type="scientific">Nonomuraea zeae</name>
    <dbReference type="NCBI Taxonomy" id="1642303"/>
    <lineage>
        <taxon>Bacteria</taxon>
        <taxon>Bacillati</taxon>
        <taxon>Actinomycetota</taxon>
        <taxon>Actinomycetes</taxon>
        <taxon>Streptosporangiales</taxon>
        <taxon>Streptosporangiaceae</taxon>
        <taxon>Nonomuraea</taxon>
    </lineage>
</organism>
<dbReference type="GO" id="GO:0044550">
    <property type="term" value="P:secondary metabolite biosynthetic process"/>
    <property type="evidence" value="ECO:0007669"/>
    <property type="project" value="TreeGrafter"/>
</dbReference>
<evidence type="ECO:0000313" key="5">
    <source>
        <dbReference type="Proteomes" id="UP000306628"/>
    </source>
</evidence>
<dbReference type="Gene3D" id="3.30.559.30">
    <property type="entry name" value="Nonribosomal peptide synthetase, condensation domain"/>
    <property type="match status" value="1"/>
</dbReference>
<dbReference type="PROSITE" id="PS50075">
    <property type="entry name" value="CARRIER"/>
    <property type="match status" value="1"/>
</dbReference>
<dbReference type="Gene3D" id="3.30.559.10">
    <property type="entry name" value="Chloramphenicol acetyltransferase-like domain"/>
    <property type="match status" value="1"/>
</dbReference>
<comment type="cofactor">
    <cofactor evidence="1">
        <name>pantetheine 4'-phosphate</name>
        <dbReference type="ChEBI" id="CHEBI:47942"/>
    </cofactor>
</comment>
<evidence type="ECO:0000259" key="3">
    <source>
        <dbReference type="PROSITE" id="PS50075"/>
    </source>
</evidence>
<dbReference type="GO" id="GO:0008610">
    <property type="term" value="P:lipid biosynthetic process"/>
    <property type="evidence" value="ECO:0007669"/>
    <property type="project" value="UniProtKB-ARBA"/>
</dbReference>
<dbReference type="PANTHER" id="PTHR45527:SF1">
    <property type="entry name" value="FATTY ACID SYNTHASE"/>
    <property type="match status" value="1"/>
</dbReference>
<dbReference type="InterPro" id="IPR009081">
    <property type="entry name" value="PP-bd_ACP"/>
</dbReference>
<dbReference type="RefSeq" id="WP_138689342.1">
    <property type="nucleotide sequence ID" value="NZ_JBHSAZ010000107.1"/>
</dbReference>
<dbReference type="Gene3D" id="1.10.1200.10">
    <property type="entry name" value="ACP-like"/>
    <property type="match status" value="1"/>
</dbReference>
<name>A0A5S4GUU8_9ACTN</name>
<dbReference type="GO" id="GO:0031177">
    <property type="term" value="F:phosphopantetheine binding"/>
    <property type="evidence" value="ECO:0007669"/>
    <property type="project" value="TreeGrafter"/>
</dbReference>
<dbReference type="Pfam" id="PF00501">
    <property type="entry name" value="AMP-binding"/>
    <property type="match status" value="2"/>
</dbReference>
<evidence type="ECO:0000256" key="1">
    <source>
        <dbReference type="ARBA" id="ARBA00001957"/>
    </source>
</evidence>
<dbReference type="Pfam" id="PF00668">
    <property type="entry name" value="Condensation"/>
    <property type="match status" value="1"/>
</dbReference>
<evidence type="ECO:0000256" key="2">
    <source>
        <dbReference type="SAM" id="MobiDB-lite"/>
    </source>
</evidence>
<dbReference type="Gene3D" id="3.40.50.12780">
    <property type="entry name" value="N-terminal domain of ligase-like"/>
    <property type="match status" value="1"/>
</dbReference>